<dbReference type="AlphaFoldDB" id="A0A7C3WME7"/>
<evidence type="ECO:0000256" key="1">
    <source>
        <dbReference type="SAM" id="Phobius"/>
    </source>
</evidence>
<keyword evidence="1" id="KW-1133">Transmembrane helix</keyword>
<organism evidence="2">
    <name type="scientific">Dictyoglomus turgidum</name>
    <dbReference type="NCBI Taxonomy" id="513050"/>
    <lineage>
        <taxon>Bacteria</taxon>
        <taxon>Pseudomonadati</taxon>
        <taxon>Dictyoglomota</taxon>
        <taxon>Dictyoglomia</taxon>
        <taxon>Dictyoglomales</taxon>
        <taxon>Dictyoglomaceae</taxon>
        <taxon>Dictyoglomus</taxon>
    </lineage>
</organism>
<name>A0A7C3WME7_9BACT</name>
<dbReference type="EMBL" id="DTGA01000063">
    <property type="protein sequence ID" value="HGB30787.1"/>
    <property type="molecule type" value="Genomic_DNA"/>
</dbReference>
<accession>A0A7C3WME7</accession>
<evidence type="ECO:0000313" key="2">
    <source>
        <dbReference type="EMBL" id="HGB30787.1"/>
    </source>
</evidence>
<keyword evidence="1" id="KW-0812">Transmembrane</keyword>
<feature type="transmembrane region" description="Helical" evidence="1">
    <location>
        <begin position="7"/>
        <end position="27"/>
    </location>
</feature>
<sequence>MKKKQSGTIVAIVIMAIIIGFLYVFMYTEPGIEVSCKELVINGFKKVPPPLLAIYQETYCQVEINAKVEQVTICSGKFNVTSFEKGVFPCAELRNNVNKTIYIEATFFNIQGQIIGSDKKTLKYEGI</sequence>
<comment type="caution">
    <text evidence="2">The sequence shown here is derived from an EMBL/GenBank/DDBJ whole genome shotgun (WGS) entry which is preliminary data.</text>
</comment>
<keyword evidence="1" id="KW-0472">Membrane</keyword>
<reference evidence="2" key="1">
    <citation type="journal article" date="2020" name="mSystems">
        <title>Genome- and Community-Level Interaction Insights into Carbon Utilization and Element Cycling Functions of Hydrothermarchaeota in Hydrothermal Sediment.</title>
        <authorList>
            <person name="Zhou Z."/>
            <person name="Liu Y."/>
            <person name="Xu W."/>
            <person name="Pan J."/>
            <person name="Luo Z.H."/>
            <person name="Li M."/>
        </authorList>
    </citation>
    <scope>NUCLEOTIDE SEQUENCE [LARGE SCALE GENOMIC DNA]</scope>
    <source>
        <strain evidence="2">SpSt-751</strain>
    </source>
</reference>
<gene>
    <name evidence="2" type="ORF">ENV35_02780</name>
</gene>
<protein>
    <submittedName>
        <fullName evidence="2">Uncharacterized protein</fullName>
    </submittedName>
</protein>
<proteinExistence type="predicted"/>